<dbReference type="NCBIfam" id="TIGR04215">
    <property type="entry name" value="choice_anch_A"/>
    <property type="match status" value="1"/>
</dbReference>
<dbReference type="EMBL" id="AP024718">
    <property type="protein sequence ID" value="BCX88693.1"/>
    <property type="molecule type" value="Genomic_DNA"/>
</dbReference>
<dbReference type="KEGG" id="meiy:MIN45_P1062"/>
<dbReference type="AlphaFoldDB" id="A0AAU9BYR1"/>
<organism evidence="3 4">
    <name type="scientific">Methylomarinovum tepidoasis</name>
    <dbReference type="NCBI Taxonomy" id="2840183"/>
    <lineage>
        <taxon>Bacteria</taxon>
        <taxon>Pseudomonadati</taxon>
        <taxon>Pseudomonadota</taxon>
        <taxon>Gammaproteobacteria</taxon>
        <taxon>Methylococcales</taxon>
        <taxon>Methylothermaceae</taxon>
        <taxon>Methylomarinovum</taxon>
    </lineage>
</organism>
<accession>A0AAU9BYR1</accession>
<keyword evidence="4" id="KW-1185">Reference proteome</keyword>
<keyword evidence="1" id="KW-1133">Transmembrane helix</keyword>
<evidence type="ECO:0000313" key="3">
    <source>
        <dbReference type="EMBL" id="BCX88693.1"/>
    </source>
</evidence>
<gene>
    <name evidence="3" type="ORF">MIN45_P1062</name>
</gene>
<sequence length="338" mass="36341">MNRIVCLLWLFLLPWTVQAISLGLAGRYNLVVLGDMTGEYSDVEGRLAVGGDATLSHYAVGQLLSDSDDFSDTLVVGGDLTFYDGRVYHGNAYYGGSADIQRVGFYADDPAVPTGRPLAGVPLNFTALTQDLYDRSSAWAAMAANGTAWRDGSGTGWALHLAGSDPWLNVFDVDASWLGGAYGLWLDVPLASTVLINVDGIMAELDNFGFFRKVDGGWLRVPDDPASRHDGSLTRRVLFNFFEAQDLSIHNIGVKGSILAPWADLSFYDAHVDGNLIVGSLQAPPSGACGNTQVPRCTGQVNNYLFISEPAVLWLLGAGLIGLGVIRWRRTGTSADRC</sequence>
<evidence type="ECO:0000313" key="4">
    <source>
        <dbReference type="Proteomes" id="UP001321450"/>
    </source>
</evidence>
<evidence type="ECO:0000256" key="1">
    <source>
        <dbReference type="SAM" id="Phobius"/>
    </source>
</evidence>
<dbReference type="Proteomes" id="UP001321450">
    <property type="component" value="Chromosome"/>
</dbReference>
<proteinExistence type="predicted"/>
<keyword evidence="1" id="KW-0472">Membrane</keyword>
<dbReference type="InterPro" id="IPR026588">
    <property type="entry name" value="Choice_anch_A"/>
</dbReference>
<keyword evidence="1" id="KW-0812">Transmembrane</keyword>
<dbReference type="Pfam" id="PF20597">
    <property type="entry name" value="pAdhesive_15"/>
    <property type="match status" value="1"/>
</dbReference>
<feature type="domain" description="Choice-of-anchor A" evidence="2">
    <location>
        <begin position="22"/>
        <end position="282"/>
    </location>
</feature>
<name>A0AAU9BYR1_9GAMM</name>
<reference evidence="4" key="1">
    <citation type="journal article" date="2024" name="Int. J. Syst. Evol. Microbiol.">
        <title>Methylomarinovum tepidoasis sp. nov., a moderately thermophilic methanotroph of the family Methylothermaceae isolated from a deep-sea hydrothermal field.</title>
        <authorList>
            <person name="Hirayama H."/>
            <person name="Takaki Y."/>
            <person name="Abe M."/>
            <person name="Miyazaki M."/>
            <person name="Uematsu K."/>
            <person name="Matsui Y."/>
            <person name="Takai K."/>
        </authorList>
    </citation>
    <scope>NUCLEOTIDE SEQUENCE [LARGE SCALE GENOMIC DNA]</scope>
    <source>
        <strain evidence="4">IN45</strain>
    </source>
</reference>
<dbReference type="RefSeq" id="WP_286293919.1">
    <property type="nucleotide sequence ID" value="NZ_AP024718.1"/>
</dbReference>
<evidence type="ECO:0000259" key="2">
    <source>
        <dbReference type="Pfam" id="PF20597"/>
    </source>
</evidence>
<feature type="transmembrane region" description="Helical" evidence="1">
    <location>
        <begin position="311"/>
        <end position="328"/>
    </location>
</feature>
<protein>
    <recommendedName>
        <fullName evidence="2">Choice-of-anchor A domain-containing protein</fullName>
    </recommendedName>
</protein>